<dbReference type="RefSeq" id="WP_269477301.1">
    <property type="nucleotide sequence ID" value="NZ_JAJAGH010000006.1"/>
</dbReference>
<reference evidence="2" key="1">
    <citation type="submission" date="2022-09" db="EMBL/GenBank/DDBJ databases">
        <title>Culturomic study of gut microbiota in children with autism spectrum disorder.</title>
        <authorList>
            <person name="Efimov B.A."/>
            <person name="Chaplin A.V."/>
            <person name="Sokolova S.R."/>
            <person name="Pikina A.P."/>
            <person name="Korzhanova M."/>
            <person name="Belova V."/>
            <person name="Korostin D."/>
        </authorList>
    </citation>
    <scope>NUCLEOTIDE SEQUENCE</scope>
    <source>
        <strain evidence="2">ASD5510</strain>
    </source>
</reference>
<keyword evidence="1" id="KW-0175">Coiled coil</keyword>
<protein>
    <submittedName>
        <fullName evidence="2">Uncharacterized protein</fullName>
    </submittedName>
</protein>
<evidence type="ECO:0000313" key="2">
    <source>
        <dbReference type="EMBL" id="MCU7380958.1"/>
    </source>
</evidence>
<evidence type="ECO:0000313" key="3">
    <source>
        <dbReference type="Proteomes" id="UP001065549"/>
    </source>
</evidence>
<comment type="caution">
    <text evidence="2">The sequence shown here is derived from an EMBL/GenBank/DDBJ whole genome shotgun (WGS) entry which is preliminary data.</text>
</comment>
<name>A0A9J6QZK0_9FIRM</name>
<accession>A0A9J6QZK0</accession>
<sequence length="81" mass="9671">MMQYIIPAAALIIVQIIISYKQQRVQDVKNEYLIKEVQEDIKRLETKQDKHNSLIERMAVVERDQKTAFRLIDELKEREGK</sequence>
<proteinExistence type="predicted"/>
<keyword evidence="3" id="KW-1185">Reference proteome</keyword>
<gene>
    <name evidence="2" type="ORF">OBO34_21830</name>
</gene>
<organism evidence="2 3">
    <name type="scientific">Hominibacterium faecale</name>
    <dbReference type="NCBI Taxonomy" id="2839743"/>
    <lineage>
        <taxon>Bacteria</taxon>
        <taxon>Bacillati</taxon>
        <taxon>Bacillota</taxon>
        <taxon>Clostridia</taxon>
        <taxon>Peptostreptococcales</taxon>
        <taxon>Anaerovoracaceae</taxon>
        <taxon>Hominibacterium</taxon>
    </lineage>
</organism>
<dbReference type="EMBL" id="JAOSHN010000017">
    <property type="protein sequence ID" value="MCU7380958.1"/>
    <property type="molecule type" value="Genomic_DNA"/>
</dbReference>
<dbReference type="Proteomes" id="UP001065549">
    <property type="component" value="Unassembled WGS sequence"/>
</dbReference>
<feature type="coiled-coil region" evidence="1">
    <location>
        <begin position="34"/>
        <end position="64"/>
    </location>
</feature>
<evidence type="ECO:0000256" key="1">
    <source>
        <dbReference type="SAM" id="Coils"/>
    </source>
</evidence>
<dbReference type="AlphaFoldDB" id="A0A9J6QZK0"/>